<name>A0A1U7HH02_9CHRO</name>
<comment type="caution">
    <text evidence="1">The sequence shown here is derived from an EMBL/GenBank/DDBJ whole genome shotgun (WGS) entry which is preliminary data.</text>
</comment>
<reference evidence="1 2" key="1">
    <citation type="submission" date="2016-11" db="EMBL/GenBank/DDBJ databases">
        <title>Draft Genome Sequences of Nine Cyanobacterial Strains from Diverse Habitats.</title>
        <authorList>
            <person name="Zhu T."/>
            <person name="Hou S."/>
            <person name="Lu X."/>
            <person name="Hess W.R."/>
        </authorList>
    </citation>
    <scope>NUCLEOTIDE SEQUENCE [LARGE SCALE GENOMIC DNA]</scope>
    <source>
        <strain evidence="1 2">5.2 s.c.1</strain>
    </source>
</reference>
<proteinExistence type="predicted"/>
<protein>
    <submittedName>
        <fullName evidence="1">Uncharacterized protein</fullName>
    </submittedName>
</protein>
<evidence type="ECO:0000313" key="2">
    <source>
        <dbReference type="Proteomes" id="UP000185984"/>
    </source>
</evidence>
<gene>
    <name evidence="1" type="ORF">NIES1031_19045</name>
</gene>
<dbReference type="STRING" id="247279.NIES1031_19045"/>
<dbReference type="Proteomes" id="UP000185984">
    <property type="component" value="Unassembled WGS sequence"/>
</dbReference>
<keyword evidence="2" id="KW-1185">Reference proteome</keyword>
<dbReference type="AlphaFoldDB" id="A0A1U7HH02"/>
<dbReference type="OrthoDB" id="416366at2"/>
<evidence type="ECO:0000313" key="1">
    <source>
        <dbReference type="EMBL" id="OKH22863.1"/>
    </source>
</evidence>
<sequence length="98" mass="10404">MITIDLTALRNNQIRDIEIIDLAGTGNNSLILTRLDLLNLSDTTNLLIVNGNVGDSLRSTTQGWLSGGSTILNGIAYNQFTSGVATLLVDADITLTIS</sequence>
<accession>A0A1U7HH02</accession>
<dbReference type="EMBL" id="MRCC01000018">
    <property type="protein sequence ID" value="OKH22863.1"/>
    <property type="molecule type" value="Genomic_DNA"/>
</dbReference>
<dbReference type="RefSeq" id="WP_073551058.1">
    <property type="nucleotide sequence ID" value="NZ_CAWMVK010000010.1"/>
</dbReference>
<organism evidence="1 2">
    <name type="scientific">Chroogloeocystis siderophila 5.2 s.c.1</name>
    <dbReference type="NCBI Taxonomy" id="247279"/>
    <lineage>
        <taxon>Bacteria</taxon>
        <taxon>Bacillati</taxon>
        <taxon>Cyanobacteriota</taxon>
        <taxon>Cyanophyceae</taxon>
        <taxon>Oscillatoriophycideae</taxon>
        <taxon>Chroococcales</taxon>
        <taxon>Chroococcaceae</taxon>
        <taxon>Chroogloeocystis</taxon>
    </lineage>
</organism>